<protein>
    <recommendedName>
        <fullName evidence="2">Integrase catalytic domain-containing protein</fullName>
    </recommendedName>
</protein>
<gene>
    <name evidence="3" type="ORF">O181_081051</name>
</gene>
<sequence length="245" mass="28573">MKYCKDLSLSSKLDEVWKKAYDKRRLHLRDGIYYHRNKQKWVMNLTDRTLINNILHECHCSALSGHLSEDKTLERLKTCPWWPNLRKYFAEYCQTNERCQKGNRATGKKFVTIIQIQQQKSPWEIVHIDWLTAVSPGGDRSFNAFLVLIDRYSKAPMFLPFHEDDTAIETAIKIWNILISHTGLFQNIISNREPKFTSALLSNIHSLFGTKLPFLTAYCPQNYGLAEIMIQASEDIIKRLCAYGL</sequence>
<dbReference type="GO" id="GO:0005634">
    <property type="term" value="C:nucleus"/>
    <property type="evidence" value="ECO:0007669"/>
    <property type="project" value="UniProtKB-ARBA"/>
</dbReference>
<dbReference type="GO" id="GO:0003723">
    <property type="term" value="F:RNA binding"/>
    <property type="evidence" value="ECO:0007669"/>
    <property type="project" value="UniProtKB-KW"/>
</dbReference>
<dbReference type="Gene3D" id="1.10.340.70">
    <property type="match status" value="1"/>
</dbReference>
<comment type="caution">
    <text evidence="3">The sequence shown here is derived from an EMBL/GenBank/DDBJ whole genome shotgun (WGS) entry which is preliminary data.</text>
</comment>
<keyword evidence="1" id="KW-0694">RNA-binding</keyword>
<accession>A0A9Q3FJE2</accession>
<dbReference type="PROSITE" id="PS50994">
    <property type="entry name" value="INTEGRASE"/>
    <property type="match status" value="1"/>
</dbReference>
<evidence type="ECO:0000313" key="3">
    <source>
        <dbReference type="EMBL" id="MBW0541336.1"/>
    </source>
</evidence>
<dbReference type="Pfam" id="PF17921">
    <property type="entry name" value="Integrase_H2C2"/>
    <property type="match status" value="1"/>
</dbReference>
<name>A0A9Q3FJE2_9BASI</name>
<evidence type="ECO:0000259" key="2">
    <source>
        <dbReference type="PROSITE" id="PS50994"/>
    </source>
</evidence>
<dbReference type="PANTHER" id="PTHR37984:SF5">
    <property type="entry name" value="PROTEIN NYNRIN-LIKE"/>
    <property type="match status" value="1"/>
</dbReference>
<feature type="domain" description="Integrase catalytic" evidence="2">
    <location>
        <begin position="118"/>
        <end position="245"/>
    </location>
</feature>
<dbReference type="InterPro" id="IPR036397">
    <property type="entry name" value="RNaseH_sf"/>
</dbReference>
<dbReference type="Gene3D" id="3.30.420.10">
    <property type="entry name" value="Ribonuclease H-like superfamily/Ribonuclease H"/>
    <property type="match status" value="1"/>
</dbReference>
<dbReference type="EMBL" id="AVOT02046008">
    <property type="protein sequence ID" value="MBW0541336.1"/>
    <property type="molecule type" value="Genomic_DNA"/>
</dbReference>
<dbReference type="Proteomes" id="UP000765509">
    <property type="component" value="Unassembled WGS sequence"/>
</dbReference>
<evidence type="ECO:0000256" key="1">
    <source>
        <dbReference type="ARBA" id="ARBA00022884"/>
    </source>
</evidence>
<dbReference type="GO" id="GO:0015074">
    <property type="term" value="P:DNA integration"/>
    <property type="evidence" value="ECO:0007669"/>
    <property type="project" value="InterPro"/>
</dbReference>
<organism evidence="3 4">
    <name type="scientific">Austropuccinia psidii MF-1</name>
    <dbReference type="NCBI Taxonomy" id="1389203"/>
    <lineage>
        <taxon>Eukaryota</taxon>
        <taxon>Fungi</taxon>
        <taxon>Dikarya</taxon>
        <taxon>Basidiomycota</taxon>
        <taxon>Pucciniomycotina</taxon>
        <taxon>Pucciniomycetes</taxon>
        <taxon>Pucciniales</taxon>
        <taxon>Sphaerophragmiaceae</taxon>
        <taxon>Austropuccinia</taxon>
    </lineage>
</organism>
<dbReference type="SUPFAM" id="SSF53098">
    <property type="entry name" value="Ribonuclease H-like"/>
    <property type="match status" value="1"/>
</dbReference>
<keyword evidence="4" id="KW-1185">Reference proteome</keyword>
<dbReference type="PANTHER" id="PTHR37984">
    <property type="entry name" value="PROTEIN CBG26694"/>
    <property type="match status" value="1"/>
</dbReference>
<proteinExistence type="predicted"/>
<dbReference type="InterPro" id="IPR012337">
    <property type="entry name" value="RNaseH-like_sf"/>
</dbReference>
<dbReference type="InterPro" id="IPR001584">
    <property type="entry name" value="Integrase_cat-core"/>
</dbReference>
<dbReference type="AlphaFoldDB" id="A0A9Q3FJE2"/>
<dbReference type="InterPro" id="IPR041588">
    <property type="entry name" value="Integrase_H2C2"/>
</dbReference>
<dbReference type="InterPro" id="IPR050951">
    <property type="entry name" value="Retrovirus_Pol_polyprotein"/>
</dbReference>
<evidence type="ECO:0000313" key="4">
    <source>
        <dbReference type="Proteomes" id="UP000765509"/>
    </source>
</evidence>
<reference evidence="3" key="1">
    <citation type="submission" date="2021-03" db="EMBL/GenBank/DDBJ databases">
        <title>Draft genome sequence of rust myrtle Austropuccinia psidii MF-1, a brazilian biotype.</title>
        <authorList>
            <person name="Quecine M.C."/>
            <person name="Pachon D.M.R."/>
            <person name="Bonatelli M.L."/>
            <person name="Correr F.H."/>
            <person name="Franceschini L.M."/>
            <person name="Leite T.F."/>
            <person name="Margarido G.R.A."/>
            <person name="Almeida C.A."/>
            <person name="Ferrarezi J.A."/>
            <person name="Labate C.A."/>
        </authorList>
    </citation>
    <scope>NUCLEOTIDE SEQUENCE</scope>
    <source>
        <strain evidence="3">MF-1</strain>
    </source>
</reference>